<dbReference type="AlphaFoldDB" id="A0A2N8PMM4"/>
<accession>A0A2N8PMM4</accession>
<reference evidence="3" key="1">
    <citation type="submission" date="2015-09" db="EMBL/GenBank/DDBJ databases">
        <authorList>
            <person name="Graham D.E."/>
            <person name="Mahan K.M."/>
            <person name="Klingeman D.M."/>
            <person name="Fida T."/>
            <person name="Giannone R.J."/>
            <person name="Hettich R.L."/>
            <person name="Parry R.J."/>
            <person name="Spain J.C."/>
        </authorList>
    </citation>
    <scope>NUCLEOTIDE SEQUENCE [LARGE SCALE GENOMIC DNA]</scope>
    <source>
        <strain evidence="3">JCM 4701</strain>
    </source>
</reference>
<keyword evidence="3" id="KW-1185">Reference proteome</keyword>
<name>A0A2N8PMM4_STRNR</name>
<comment type="caution">
    <text evidence="2">The sequence shown here is derived from an EMBL/GenBank/DDBJ whole genome shotgun (WGS) entry which is preliminary data.</text>
</comment>
<dbReference type="Proteomes" id="UP000236047">
    <property type="component" value="Unassembled WGS sequence"/>
</dbReference>
<evidence type="ECO:0000256" key="1">
    <source>
        <dbReference type="SAM" id="MobiDB-lite"/>
    </source>
</evidence>
<organism evidence="2 3">
    <name type="scientific">Streptomyces noursei</name>
    <name type="common">Streptomyces albulus</name>
    <dbReference type="NCBI Taxonomy" id="1971"/>
    <lineage>
        <taxon>Bacteria</taxon>
        <taxon>Bacillati</taxon>
        <taxon>Actinomycetota</taxon>
        <taxon>Actinomycetes</taxon>
        <taxon>Kitasatosporales</taxon>
        <taxon>Streptomycetaceae</taxon>
        <taxon>Streptomyces</taxon>
    </lineage>
</organism>
<proteinExistence type="predicted"/>
<gene>
    <name evidence="2" type="ORF">AOB60_17290</name>
</gene>
<evidence type="ECO:0000313" key="3">
    <source>
        <dbReference type="Proteomes" id="UP000236047"/>
    </source>
</evidence>
<evidence type="ECO:0000313" key="2">
    <source>
        <dbReference type="EMBL" id="PNE42251.1"/>
    </source>
</evidence>
<feature type="region of interest" description="Disordered" evidence="1">
    <location>
        <begin position="43"/>
        <end position="64"/>
    </location>
</feature>
<dbReference type="EMBL" id="LJSN01000002">
    <property type="protein sequence ID" value="PNE42251.1"/>
    <property type="molecule type" value="Genomic_DNA"/>
</dbReference>
<protein>
    <submittedName>
        <fullName evidence="2">Uncharacterized protein</fullName>
    </submittedName>
</protein>
<sequence length="119" mass="11621">MAAAGVAGALAPVGIVDGTAARSRGPPGARCGIGAITEIGRAPASRTVSSGSPGMYTTARTPPYGDGSTCTPNPYCRTNWPAAAKPDRGGSPSCVSSRLSPPASSSIACLISSACMPTP</sequence>